<evidence type="ECO:0000313" key="1">
    <source>
        <dbReference type="EMBL" id="MBK1842432.1"/>
    </source>
</evidence>
<dbReference type="RefSeq" id="WP_200199096.1">
    <property type="nucleotide sequence ID" value="NZ_JAENHM010000087.1"/>
</dbReference>
<reference evidence="2" key="1">
    <citation type="submission" date="2021-01" db="EMBL/GenBank/DDBJ databases">
        <title>Genome public.</title>
        <authorList>
            <person name="Liu C."/>
            <person name="Sun Q."/>
        </authorList>
    </citation>
    <scope>NUCLEOTIDE SEQUENCE [LARGE SCALE GENOMIC DNA]</scope>
    <source>
        <strain evidence="2">YIM B02556</strain>
    </source>
</reference>
<proteinExistence type="predicted"/>
<keyword evidence="2" id="KW-1185">Reference proteome</keyword>
<sequence length="70" mass="7968">MGDVHRLQVSRRLRIARPLTIRQSIEGIVADLERLPQQPDPADVRTIAGRLHTLADRLERDGRAGTFRET</sequence>
<dbReference type="Proteomes" id="UP000652760">
    <property type="component" value="Unassembled WGS sequence"/>
</dbReference>
<comment type="caution">
    <text evidence="1">The sequence shown here is derived from an EMBL/GenBank/DDBJ whole genome shotgun (WGS) entry which is preliminary data.</text>
</comment>
<name>A0ABS1FGV9_9PROT</name>
<dbReference type="EMBL" id="JAENHM010000087">
    <property type="protein sequence ID" value="MBK1842432.1"/>
    <property type="molecule type" value="Genomic_DNA"/>
</dbReference>
<gene>
    <name evidence="1" type="ORF">JHL17_34060</name>
</gene>
<protein>
    <submittedName>
        <fullName evidence="1">Uncharacterized protein</fullName>
    </submittedName>
</protein>
<accession>A0ABS1FGV9</accession>
<organism evidence="1 2">
    <name type="scientific">Azospirillum endophyticum</name>
    <dbReference type="NCBI Taxonomy" id="2800326"/>
    <lineage>
        <taxon>Bacteria</taxon>
        <taxon>Pseudomonadati</taxon>
        <taxon>Pseudomonadota</taxon>
        <taxon>Alphaproteobacteria</taxon>
        <taxon>Rhodospirillales</taxon>
        <taxon>Azospirillaceae</taxon>
        <taxon>Azospirillum</taxon>
    </lineage>
</organism>
<evidence type="ECO:0000313" key="2">
    <source>
        <dbReference type="Proteomes" id="UP000652760"/>
    </source>
</evidence>